<dbReference type="AlphaFoldDB" id="A0A1Y4N522"/>
<proteinExistence type="predicted"/>
<name>A0A1Y4N522_9FIRM</name>
<comment type="caution">
    <text evidence="2">The sequence shown here is derived from an EMBL/GenBank/DDBJ whole genome shotgun (WGS) entry which is preliminary data.</text>
</comment>
<feature type="transmembrane region" description="Helical" evidence="1">
    <location>
        <begin position="7"/>
        <end position="25"/>
    </location>
</feature>
<keyword evidence="1" id="KW-1133">Transmembrane helix</keyword>
<evidence type="ECO:0000313" key="2">
    <source>
        <dbReference type="EMBL" id="OUP70677.1"/>
    </source>
</evidence>
<keyword evidence="1" id="KW-0472">Membrane</keyword>
<evidence type="ECO:0000256" key="1">
    <source>
        <dbReference type="SAM" id="Phobius"/>
    </source>
</evidence>
<reference evidence="3" key="1">
    <citation type="submission" date="2017-04" db="EMBL/GenBank/DDBJ databases">
        <title>Function of individual gut microbiota members based on whole genome sequencing of pure cultures obtained from chicken caecum.</title>
        <authorList>
            <person name="Medvecky M."/>
            <person name="Cejkova D."/>
            <person name="Polansky O."/>
            <person name="Karasova D."/>
            <person name="Kubasova T."/>
            <person name="Cizek A."/>
            <person name="Rychlik I."/>
        </authorList>
    </citation>
    <scope>NUCLEOTIDE SEQUENCE [LARGE SCALE GENOMIC DNA]</scope>
    <source>
        <strain evidence="3">An175</strain>
    </source>
</reference>
<evidence type="ECO:0000313" key="3">
    <source>
        <dbReference type="Proteomes" id="UP000196386"/>
    </source>
</evidence>
<dbReference type="Proteomes" id="UP000196386">
    <property type="component" value="Unassembled WGS sequence"/>
</dbReference>
<organism evidence="2 3">
    <name type="scientific">Anaerotruncus colihominis</name>
    <dbReference type="NCBI Taxonomy" id="169435"/>
    <lineage>
        <taxon>Bacteria</taxon>
        <taxon>Bacillati</taxon>
        <taxon>Bacillota</taxon>
        <taxon>Clostridia</taxon>
        <taxon>Eubacteriales</taxon>
        <taxon>Oscillospiraceae</taxon>
        <taxon>Anaerotruncus</taxon>
    </lineage>
</organism>
<sequence>MAKRRKIMLIATLIVSLFAVIFTVFQLNKKDLSYEDADLITDKIANIGIRTGWEADLLSVSDWLTDDCIEMYYPEFNRNSVDSQISKINEETDKQRELSVGHGGGVSFREGMNSLLSKEITMDSKQDRGIVLLTWDNNGAVYYTVLYFHWNNFGKIDTLQYVVNAMFYGGGFS</sequence>
<protein>
    <submittedName>
        <fullName evidence="2">Uncharacterized protein</fullName>
    </submittedName>
</protein>
<dbReference type="RefSeq" id="WP_087299868.1">
    <property type="nucleotide sequence ID" value="NZ_NFKP01000003.1"/>
</dbReference>
<accession>A0A1Y4N522</accession>
<dbReference type="EMBL" id="NFKP01000003">
    <property type="protein sequence ID" value="OUP70677.1"/>
    <property type="molecule type" value="Genomic_DNA"/>
</dbReference>
<gene>
    <name evidence="2" type="ORF">B5F11_04330</name>
</gene>
<keyword evidence="1" id="KW-0812">Transmembrane</keyword>